<sequence length="713" mass="82058">MWAVCLITVLCAASVQCKTEITDKQAYFTKDMLTSEFAQSHLTRVWTSNSGRKVYVFDDVLPYALLVANRMFFSSNDNWRYVLFDKFVVDKKGKFDGGNGIPWKSWQNPTLFMTTRTGALMKSLVDFSSHNSTLSGENAGKNYQMSELYSSILRRGDHTQQYKDHSSEVGSVDGYSMVIYTNTLWLKNSYGEMLFYEDDDNMDIFGVASPRQGRIVIWDSAIPYLARPPSIAELAGQYMIFAQFNSEPKVVYEKRAYFFDFLENLKDSYFHKFVCTDNADKVGKVDLDKHLTLRRNNKAGDFVAVFDGLFKKEDLDELRTHTVKNGKYFYDDSLDLSSDNVQWIAGFHVDNFVKSRFWPVIKQMAEYVTGYDSWYPYDVACNLIRSADHTRFHLDTSSADEKETTFLLYLSPNWTAEDYGETAFMEYNYDSPDNDYVAEVVPMYGRAVIFSGNFPHSAHPPAPSYGGPRYTFAVKLSYTKREALIKTHHEESRHNYFGLQEQVRDIVSDPATFAARQKITTVTNFLVMRSVQQQLNYISLRDHDQPEQAEEEEEENETPQIEQKSQKVQQMSKPEQGEDDGDDSNGDSIEYEDTEYRSGMADLRQEDYDLLETVLGEETLEGLLDTPESVVQVVAMARHYGLDKLNSGDSEQVHMDFSSMVSNVTESSRDNVMLTWQRICGDDDNCLQAYVRLFLKQHFLLREQNIRALFSSI</sequence>
<evidence type="ECO:0000259" key="3">
    <source>
        <dbReference type="Pfam" id="PF13640"/>
    </source>
</evidence>
<name>A0A6F9DJ65_9ASCI</name>
<keyword evidence="2" id="KW-0732">Signal</keyword>
<dbReference type="PANTHER" id="PTHR35169:SF1">
    <property type="entry name" value="PROLYL 4-HYDROXYLASE ALPHA SUBUNIT FE(2+) 2OG DIOXYGENASE DOMAIN-CONTAINING PROTEIN"/>
    <property type="match status" value="1"/>
</dbReference>
<feature type="chain" id="PRO_5026180266" evidence="2">
    <location>
        <begin position="18"/>
        <end position="713"/>
    </location>
</feature>
<proteinExistence type="evidence at transcript level"/>
<reference evidence="4" key="1">
    <citation type="submission" date="2020-04" db="EMBL/GenBank/DDBJ databases">
        <authorList>
            <person name="Neveu A P."/>
        </authorList>
    </citation>
    <scope>NUCLEOTIDE SEQUENCE</scope>
    <source>
        <tissue evidence="4">Whole embryo</tissue>
    </source>
</reference>
<dbReference type="PANTHER" id="PTHR35169">
    <property type="entry name" value="FE2OG DIOXYGENASE DOMAIN-CONTAINING PROTEIN"/>
    <property type="match status" value="1"/>
</dbReference>
<organism evidence="4">
    <name type="scientific">Phallusia mammillata</name>
    <dbReference type="NCBI Taxonomy" id="59560"/>
    <lineage>
        <taxon>Eukaryota</taxon>
        <taxon>Metazoa</taxon>
        <taxon>Chordata</taxon>
        <taxon>Tunicata</taxon>
        <taxon>Ascidiacea</taxon>
        <taxon>Phlebobranchia</taxon>
        <taxon>Ascidiidae</taxon>
        <taxon>Phallusia</taxon>
    </lineage>
</organism>
<feature type="compositionally biased region" description="Acidic residues" evidence="1">
    <location>
        <begin position="577"/>
        <end position="590"/>
    </location>
</feature>
<evidence type="ECO:0000256" key="2">
    <source>
        <dbReference type="SAM" id="SignalP"/>
    </source>
</evidence>
<feature type="compositionally biased region" description="Acidic residues" evidence="1">
    <location>
        <begin position="547"/>
        <end position="557"/>
    </location>
</feature>
<dbReference type="AlphaFoldDB" id="A0A6F9DJ65"/>
<protein>
    <submittedName>
        <fullName evidence="4">Uncharacterized protein LOC100186758</fullName>
    </submittedName>
</protein>
<accession>A0A6F9DJ65</accession>
<dbReference type="Gene3D" id="2.60.120.620">
    <property type="entry name" value="q2cbj1_9rhob like domain"/>
    <property type="match status" value="1"/>
</dbReference>
<dbReference type="EMBL" id="LR787166">
    <property type="protein sequence ID" value="CAB3263028.1"/>
    <property type="molecule type" value="mRNA"/>
</dbReference>
<gene>
    <name evidence="4" type="primary">LOC100186758</name>
</gene>
<evidence type="ECO:0000313" key="4">
    <source>
        <dbReference type="EMBL" id="CAB3263028.1"/>
    </source>
</evidence>
<dbReference type="InterPro" id="IPR044862">
    <property type="entry name" value="Pro_4_hyd_alph_FE2OG_OXY"/>
</dbReference>
<feature type="region of interest" description="Disordered" evidence="1">
    <location>
        <begin position="542"/>
        <end position="590"/>
    </location>
</feature>
<feature type="signal peptide" evidence="2">
    <location>
        <begin position="1"/>
        <end position="17"/>
    </location>
</feature>
<evidence type="ECO:0000256" key="1">
    <source>
        <dbReference type="SAM" id="MobiDB-lite"/>
    </source>
</evidence>
<feature type="domain" description="Prolyl 4-hydroxylase alpha subunit Fe(2+) 2OG dioxygenase" evidence="3">
    <location>
        <begin position="388"/>
        <end position="473"/>
    </location>
</feature>
<dbReference type="Pfam" id="PF13640">
    <property type="entry name" value="2OG-FeII_Oxy_3"/>
    <property type="match status" value="1"/>
</dbReference>